<dbReference type="PROSITE" id="PS51318">
    <property type="entry name" value="TAT"/>
    <property type="match status" value="1"/>
</dbReference>
<evidence type="ECO:0000313" key="3">
    <source>
        <dbReference type="Proteomes" id="UP000523079"/>
    </source>
</evidence>
<organism evidence="2 3">
    <name type="scientific">Microlunatus kandeliicorticis</name>
    <dbReference type="NCBI Taxonomy" id="1759536"/>
    <lineage>
        <taxon>Bacteria</taxon>
        <taxon>Bacillati</taxon>
        <taxon>Actinomycetota</taxon>
        <taxon>Actinomycetes</taxon>
        <taxon>Propionibacteriales</taxon>
        <taxon>Propionibacteriaceae</taxon>
        <taxon>Microlunatus</taxon>
    </lineage>
</organism>
<evidence type="ECO:0000313" key="2">
    <source>
        <dbReference type="EMBL" id="MBA8795646.1"/>
    </source>
</evidence>
<dbReference type="InterPro" id="IPR006311">
    <property type="entry name" value="TAT_signal"/>
</dbReference>
<sequence length="591" mass="64528">MSQADGTTPFTRRSLLKASAVGTSALAVPSLLGACSSSGSDSGSGSDNTNGKAPLELPADATDGPTYPSPYVGPRARDLKPFGDGSTTFKIVVPTDATVVGSWANNKATAYFEKLTGVKIQFQEVLTTASDGSTDLTKVNAILSSGDLPDAFMGIPLTQAQVSLYGQQGAFTAVDDLIKVYAPAARKMFEEVPGLRALNASSDNKLYQMPGVNDCYHCRSSQGRAWINKEYMDKVGGQMPTTTEELRQLLLEFQGKNPSGKSGFLPFTAGQGNPLDNYFMQSFLYSPPGSNTGGWLRLNQGKVELTARLDEWREALKYLNQLNKDGLLTAQAFSMTGAELQQAGNTGRVGFSRSYWWGSFFNPVPLDANALWRDYVAVPPVKGPSGVNYSQWDYYSYSTGPGGGLVITSKCTKPEVLVQWADYMYDLRSIMWAYDGIYESNWWWGDKDQKGINGKGALFRDKQWPAPAGMSWNQYAPMYRSIDFRGGQQVDPKAPTFEAGLWAAGEAYKPFAEPQDMQLPPLIIPDDSAATQADIATSVYQAVSVGLSNFSLGKKDPNNDADWQAYVAQFDAMKVQDYLDIYQKAYDTRPK</sequence>
<dbReference type="Proteomes" id="UP000523079">
    <property type="component" value="Unassembled WGS sequence"/>
</dbReference>
<dbReference type="AlphaFoldDB" id="A0A7W3P720"/>
<accession>A0A7W3P720</accession>
<dbReference type="RefSeq" id="WP_182561241.1">
    <property type="nucleotide sequence ID" value="NZ_JACGWT010000005.1"/>
</dbReference>
<name>A0A7W3P720_9ACTN</name>
<protein>
    <submittedName>
        <fullName evidence="2">Putative aldouronate transport system substrate-binding protein</fullName>
    </submittedName>
</protein>
<proteinExistence type="predicted"/>
<feature type="compositionally biased region" description="Low complexity" evidence="1">
    <location>
        <begin position="36"/>
        <end position="47"/>
    </location>
</feature>
<dbReference type="Gene3D" id="3.40.190.10">
    <property type="entry name" value="Periplasmic binding protein-like II"/>
    <property type="match status" value="2"/>
</dbReference>
<dbReference type="EMBL" id="JACGWT010000005">
    <property type="protein sequence ID" value="MBA8795646.1"/>
    <property type="molecule type" value="Genomic_DNA"/>
</dbReference>
<feature type="region of interest" description="Disordered" evidence="1">
    <location>
        <begin position="35"/>
        <end position="73"/>
    </location>
</feature>
<dbReference type="SUPFAM" id="SSF53850">
    <property type="entry name" value="Periplasmic binding protein-like II"/>
    <property type="match status" value="1"/>
</dbReference>
<gene>
    <name evidence="2" type="ORF">FHX74_003282</name>
</gene>
<evidence type="ECO:0000256" key="1">
    <source>
        <dbReference type="SAM" id="MobiDB-lite"/>
    </source>
</evidence>
<comment type="caution">
    <text evidence="2">The sequence shown here is derived from an EMBL/GenBank/DDBJ whole genome shotgun (WGS) entry which is preliminary data.</text>
</comment>
<keyword evidence="3" id="KW-1185">Reference proteome</keyword>
<reference evidence="2 3" key="1">
    <citation type="submission" date="2020-07" db="EMBL/GenBank/DDBJ databases">
        <title>Sequencing the genomes of 1000 actinobacteria strains.</title>
        <authorList>
            <person name="Klenk H.-P."/>
        </authorList>
    </citation>
    <scope>NUCLEOTIDE SEQUENCE [LARGE SCALE GENOMIC DNA]</scope>
    <source>
        <strain evidence="2 3">DSM 100723</strain>
    </source>
</reference>